<evidence type="ECO:0000259" key="9">
    <source>
        <dbReference type="SMART" id="SM00532"/>
    </source>
</evidence>
<feature type="signal peptide" evidence="8">
    <location>
        <begin position="1"/>
        <end position="19"/>
    </location>
</feature>
<dbReference type="SUPFAM" id="SSF50249">
    <property type="entry name" value="Nucleic acid-binding proteins"/>
    <property type="match status" value="1"/>
</dbReference>
<comment type="function">
    <text evidence="7">Catalyzes the formation of phosphodiester linkages between 5'-phosphoryl and 3'-hydroxyl groups in double-stranded DNA using NAD as a coenzyme and as the energy source for the reaction.</text>
</comment>
<gene>
    <name evidence="7" type="primary">ligB</name>
    <name evidence="10" type="ORF">SAMN05216190_11760</name>
</gene>
<organism evidence="10 11">
    <name type="scientific">Pseudomonas borbori</name>
    <dbReference type="NCBI Taxonomy" id="289003"/>
    <lineage>
        <taxon>Bacteria</taxon>
        <taxon>Pseudomonadati</taxon>
        <taxon>Pseudomonadota</taxon>
        <taxon>Gammaproteobacteria</taxon>
        <taxon>Pseudomonadales</taxon>
        <taxon>Pseudomonadaceae</taxon>
        <taxon>Pseudomonas</taxon>
    </lineage>
</organism>
<dbReference type="GO" id="GO:0006281">
    <property type="term" value="P:DNA repair"/>
    <property type="evidence" value="ECO:0007669"/>
    <property type="project" value="UniProtKB-KW"/>
</dbReference>
<dbReference type="Proteomes" id="UP000198784">
    <property type="component" value="Unassembled WGS sequence"/>
</dbReference>
<keyword evidence="1 7" id="KW-0436">Ligase</keyword>
<keyword evidence="8" id="KW-0732">Signal</keyword>
<dbReference type="STRING" id="289003.SAMN05216190_11760"/>
<dbReference type="Gene3D" id="3.30.470.30">
    <property type="entry name" value="DNA ligase/mRNA capping enzyme"/>
    <property type="match status" value="1"/>
</dbReference>
<dbReference type="PROSITE" id="PS01056">
    <property type="entry name" value="DNA_LIGASE_N2"/>
    <property type="match status" value="1"/>
</dbReference>
<feature type="active site" description="N6-AMP-lysine intermediate" evidence="7">
    <location>
        <position position="126"/>
    </location>
</feature>
<dbReference type="NCBIfam" id="NF005987">
    <property type="entry name" value="PRK08097.1"/>
    <property type="match status" value="1"/>
</dbReference>
<dbReference type="Pfam" id="PF01653">
    <property type="entry name" value="DNA_ligase_aden"/>
    <property type="match status" value="1"/>
</dbReference>
<dbReference type="PANTHER" id="PTHR47810:SF1">
    <property type="entry name" value="DNA LIGASE B"/>
    <property type="match status" value="1"/>
</dbReference>
<comment type="similarity">
    <text evidence="7">Belongs to the NAD-dependent DNA ligase family. LigB subfamily.</text>
</comment>
<dbReference type="InterPro" id="IPR010994">
    <property type="entry name" value="RuvA_2-like"/>
</dbReference>
<dbReference type="Gene3D" id="1.10.287.610">
    <property type="entry name" value="Helix hairpin bin"/>
    <property type="match status" value="1"/>
</dbReference>
<name>A0A1I5STI0_9PSED</name>
<feature type="chain" id="PRO_5011567382" description="DNA ligase B" evidence="8">
    <location>
        <begin position="20"/>
        <end position="558"/>
    </location>
</feature>
<dbReference type="SUPFAM" id="SSF47781">
    <property type="entry name" value="RuvA domain 2-like"/>
    <property type="match status" value="1"/>
</dbReference>
<evidence type="ECO:0000256" key="5">
    <source>
        <dbReference type="ARBA" id="ARBA00023204"/>
    </source>
</evidence>
<dbReference type="HAMAP" id="MF_01587">
    <property type="entry name" value="DNA_ligase_B"/>
    <property type="match status" value="1"/>
</dbReference>
<dbReference type="InterPro" id="IPR012340">
    <property type="entry name" value="NA-bd_OB-fold"/>
</dbReference>
<evidence type="ECO:0000256" key="6">
    <source>
        <dbReference type="ARBA" id="ARBA00034005"/>
    </source>
</evidence>
<evidence type="ECO:0000313" key="11">
    <source>
        <dbReference type="Proteomes" id="UP000198784"/>
    </source>
</evidence>
<dbReference type="Gene3D" id="1.10.150.20">
    <property type="entry name" value="5' to 3' exonuclease, C-terminal subdomain"/>
    <property type="match status" value="1"/>
</dbReference>
<dbReference type="Pfam" id="PF03120">
    <property type="entry name" value="OB_DNA_ligase"/>
    <property type="match status" value="1"/>
</dbReference>
<dbReference type="InterPro" id="IPR033136">
    <property type="entry name" value="DNA_ligase_CS"/>
</dbReference>
<dbReference type="PANTHER" id="PTHR47810">
    <property type="entry name" value="DNA LIGASE"/>
    <property type="match status" value="1"/>
</dbReference>
<reference evidence="11" key="1">
    <citation type="submission" date="2016-10" db="EMBL/GenBank/DDBJ databases">
        <authorList>
            <person name="Varghese N."/>
            <person name="Submissions S."/>
        </authorList>
    </citation>
    <scope>NUCLEOTIDE SEQUENCE [LARGE SCALE GENOMIC DNA]</scope>
    <source>
        <strain evidence="11">DSM 17834</strain>
    </source>
</reference>
<dbReference type="EC" id="6.5.1.2" evidence="7"/>
<keyword evidence="3 7" id="KW-0227">DNA damage</keyword>
<evidence type="ECO:0000256" key="4">
    <source>
        <dbReference type="ARBA" id="ARBA00023027"/>
    </source>
</evidence>
<evidence type="ECO:0000256" key="7">
    <source>
        <dbReference type="HAMAP-Rule" id="MF_01587"/>
    </source>
</evidence>
<accession>A0A1I5STI0</accession>
<keyword evidence="2 7" id="KW-0235">DNA replication</keyword>
<dbReference type="SMART" id="SM00532">
    <property type="entry name" value="LIGANc"/>
    <property type="match status" value="1"/>
</dbReference>
<proteinExistence type="inferred from homology"/>
<evidence type="ECO:0000256" key="8">
    <source>
        <dbReference type="SAM" id="SignalP"/>
    </source>
</evidence>
<keyword evidence="4 7" id="KW-0520">NAD</keyword>
<dbReference type="GO" id="GO:0006260">
    <property type="term" value="P:DNA replication"/>
    <property type="evidence" value="ECO:0007669"/>
    <property type="project" value="UniProtKB-KW"/>
</dbReference>
<dbReference type="SUPFAM" id="SSF56091">
    <property type="entry name" value="DNA ligase/mRNA capping enzyme, catalytic domain"/>
    <property type="match status" value="1"/>
</dbReference>
<dbReference type="EMBL" id="FOWX01000017">
    <property type="protein sequence ID" value="SFP74053.1"/>
    <property type="molecule type" value="Genomic_DNA"/>
</dbReference>
<dbReference type="InterPro" id="IPR013840">
    <property type="entry name" value="DNAligase_N"/>
</dbReference>
<evidence type="ECO:0000256" key="1">
    <source>
        <dbReference type="ARBA" id="ARBA00022598"/>
    </source>
</evidence>
<keyword evidence="11" id="KW-1185">Reference proteome</keyword>
<evidence type="ECO:0000313" key="10">
    <source>
        <dbReference type="EMBL" id="SFP74053.1"/>
    </source>
</evidence>
<sequence length="558" mass="61332">MMQTWIAPFLIALALDARAAPCPDWPTVQAKAEISALGAQIAAWDQAYHRQGVSLVADELYDQARAQLEQWRSCFAGIGPPPADPLSGSAGRIAHPVAQTGLHKLADNAAVRDWMATREDLWIQPKVDGVAVTLVYRGGLLQQAISRGDGRRGQDWTARARRLSAIPQQLPTPLDLTLQGELYWRLPAHVQAEAGGLAARGRVAGLLARHSLDDEQAASIGLFVWDWPDGPSGMRERLQRLDALGFADSLRLSQPIGDFNQASHWRQHWYRGALPFASDGVVLRQGSRPPAQRWQATPPHWAAAWKYPLSQALAVVQAVDFRIGRSGRITPVLRLQPITLDERRIEYVSLGSLQRWRSLDIGPGDQVAIQLAGLTIPHLDNVVWRSPHRPVVQAPQADDYHALSCWRATPACASQFRARLAWLSGKQGLALPGVGPGTWDKLLQAQQLDGLLDWLQLSATQLGEVPGLGPLSASKLEQSFALARQRPFADWLRALGLPPSGAAPLADNWDELAQRSRAQWQRQPGIGPSRAAQLQAFFQHPEVRALRERLRQAGVAGF</sequence>
<evidence type="ECO:0000256" key="3">
    <source>
        <dbReference type="ARBA" id="ARBA00022763"/>
    </source>
</evidence>
<evidence type="ECO:0000256" key="2">
    <source>
        <dbReference type="ARBA" id="ARBA00022705"/>
    </source>
</evidence>
<keyword evidence="5 7" id="KW-0234">DNA repair</keyword>
<protein>
    <recommendedName>
        <fullName evidence="7">DNA ligase B</fullName>
        <ecNumber evidence="7">6.5.1.2</ecNumber>
    </recommendedName>
    <alternativeName>
        <fullName evidence="7">Polydeoxyribonucleotide synthase [NAD(+)] B</fullName>
    </alternativeName>
</protein>
<dbReference type="InterPro" id="IPR050326">
    <property type="entry name" value="NAD_dep_DNA_ligaseB"/>
</dbReference>
<dbReference type="AlphaFoldDB" id="A0A1I5STI0"/>
<dbReference type="GO" id="GO:0003911">
    <property type="term" value="F:DNA ligase (NAD+) activity"/>
    <property type="evidence" value="ECO:0007669"/>
    <property type="project" value="UniProtKB-UniRule"/>
</dbReference>
<feature type="domain" description="NAD-dependent DNA ligase N-terminal" evidence="9">
    <location>
        <begin position="29"/>
        <end position="428"/>
    </location>
</feature>
<dbReference type="InterPro" id="IPR013839">
    <property type="entry name" value="DNAligase_adenylation"/>
</dbReference>
<dbReference type="InterPro" id="IPR020923">
    <property type="entry name" value="DNA_ligase_B"/>
</dbReference>
<comment type="catalytic activity">
    <reaction evidence="6 7">
        <text>NAD(+) + (deoxyribonucleotide)n-3'-hydroxyl + 5'-phospho-(deoxyribonucleotide)m = (deoxyribonucleotide)n+m + AMP + beta-nicotinamide D-nucleotide.</text>
        <dbReference type="EC" id="6.5.1.2"/>
    </reaction>
</comment>
<dbReference type="Gene3D" id="2.40.50.140">
    <property type="entry name" value="Nucleic acid-binding proteins"/>
    <property type="match status" value="1"/>
</dbReference>
<dbReference type="InterPro" id="IPR004150">
    <property type="entry name" value="NAD_DNA_ligase_OB"/>
</dbReference>